<dbReference type="RefSeq" id="YP_009230003.1">
    <property type="nucleotide sequence ID" value="NC_029304.2"/>
</dbReference>
<sequence>MDQMLELENWLKDRDCFYIPIHYDNVENVLDDVYEGVYLLTNMVEDPLLDIENVNWKDHVFDDSVRMFLKICLKINSELGLEDLVDIERLLELLTFKNEYTDNVDEEFQNVKLENDLNNNNIFYKFLLIK</sequence>
<dbReference type="KEGG" id="vg:26855110"/>
<dbReference type="EMBL" id="KP658210">
    <property type="protein sequence ID" value="ALN42025.1"/>
    <property type="molecule type" value="Genomic_DNA"/>
</dbReference>
<dbReference type="Proteomes" id="UP000202719">
    <property type="component" value="Segment"/>
</dbReference>
<dbReference type="EMBL" id="KU593505">
    <property type="protein sequence ID" value="AMF83836.1"/>
    <property type="molecule type" value="Genomic_DNA"/>
</dbReference>
<reference evidence="2" key="3">
    <citation type="submission" date="2016-01" db="EMBL/GenBank/DDBJ databases">
        <authorList>
            <person name="McClelland M."/>
            <person name="Jain A."/>
            <person name="Saraogi P."/>
            <person name="Mendelson R."/>
            <person name="Westerman R."/>
            <person name="SanMiguel P."/>
            <person name="Csonka L."/>
        </authorList>
    </citation>
    <scope>NUCLEOTIDE SEQUENCE</scope>
    <source>
        <strain evidence="2">Enping</strain>
    </source>
</reference>
<proteinExistence type="predicted"/>
<evidence type="ECO:0000313" key="2">
    <source>
        <dbReference type="EMBL" id="AMF83836.1"/>
    </source>
</evidence>
<keyword evidence="3" id="KW-1185">Reference proteome</keyword>
<name>A0A0X9IIH3_9BBAC</name>
<accession>A0A0X9IIH3</accession>
<evidence type="ECO:0000313" key="3">
    <source>
        <dbReference type="Proteomes" id="UP000202719"/>
    </source>
</evidence>
<protein>
    <submittedName>
        <fullName evidence="1">ORF92</fullName>
    </submittedName>
</protein>
<organism evidence="1">
    <name type="scientific">Cnaphalocrocis medinalis granulovirus</name>
    <dbReference type="NCBI Taxonomy" id="1750712"/>
    <lineage>
        <taxon>Viruses</taxon>
        <taxon>Viruses incertae sedis</taxon>
        <taxon>Naldaviricetes</taxon>
        <taxon>Lefavirales</taxon>
        <taxon>Baculoviridae</taxon>
        <taxon>Betabaculovirus</taxon>
        <taxon>Betabaculovirus cnamedinalis</taxon>
    </lineage>
</organism>
<dbReference type="GeneID" id="26855110"/>
<reference evidence="1" key="2">
    <citation type="journal article" date="2016" name="PLoS ONE">
        <title>Genome of Cnaphalocrocis medinalis Granulovirus, the First Crambidae-Infecting Betabaculovirus Isolated from Rice Leaffolder to Sequenced.</title>
        <authorList>
            <person name="Han G."/>
            <person name="Xu J."/>
            <person name="Liu Q."/>
            <person name="Li C."/>
            <person name="Xu H."/>
            <person name="Lu Z."/>
        </authorList>
    </citation>
    <scope>NUCLEOTIDE SEQUENCE</scope>
</reference>
<evidence type="ECO:0000313" key="1">
    <source>
        <dbReference type="EMBL" id="ALN42025.1"/>
    </source>
</evidence>
<reference evidence="2 3" key="1">
    <citation type="journal article" date="2015" name="Virol. Sin.">
        <title>Genome sequencing and analysis of a granulovirus isolated from the Asiatic rice leafroller, Cnaphalocrocis medinalis.</title>
        <authorList>
            <person name="Zhang S."/>
            <person name="Zhu Z."/>
            <person name="Sun S."/>
            <person name="Chen Q."/>
            <person name="Deng F."/>
            <person name="Yang K."/>
        </authorList>
    </citation>
    <scope>NUCLEOTIDE SEQUENCE [LARGE SCALE GENOMIC DNA]</scope>
    <source>
        <strain evidence="2 3">Enping</strain>
    </source>
</reference>